<evidence type="ECO:0008006" key="3">
    <source>
        <dbReference type="Google" id="ProtNLM"/>
    </source>
</evidence>
<sequence>MEAMVKSINKFKLFILKTRLKEFNKPGEGGIVATLLETKHGEPVLLALHEDKEGPVLNFWLYSVHWTKIDRSSMILFLNEHSLQISDIQVLEYRDKPYIKKYGKGYGTIFMTYLIKEAKKRNLTAITGEMSFENDEQKVRQKNFYTKYGFHIDSDYKLLKML</sequence>
<reference evidence="1" key="1">
    <citation type="submission" date="2016-01" db="EMBL/GenBank/DDBJ databases">
        <title>Complete genome of Planococcus rifietoensis type strain M8.</title>
        <authorList>
            <person name="See-Too W.S."/>
        </authorList>
    </citation>
    <scope>NUCLEOTIDE SEQUENCE [LARGE SCALE GENOMIC DNA]</scope>
    <source>
        <strain evidence="1">M8</strain>
    </source>
</reference>
<accession>A0A0U2N4M3</accession>
<dbReference type="CDD" id="cd04301">
    <property type="entry name" value="NAT_SF"/>
    <property type="match status" value="1"/>
</dbReference>
<dbReference type="Proteomes" id="UP000067683">
    <property type="component" value="Chromosome"/>
</dbReference>
<dbReference type="AlphaFoldDB" id="A0A0U2N4M3"/>
<gene>
    <name evidence="1" type="ORF">AUC31_06805</name>
</gene>
<name>A0A0U2N4M3_9BACL</name>
<organism evidence="1 2">
    <name type="scientific">Planococcus rifietoensis</name>
    <dbReference type="NCBI Taxonomy" id="200991"/>
    <lineage>
        <taxon>Bacteria</taxon>
        <taxon>Bacillati</taxon>
        <taxon>Bacillota</taxon>
        <taxon>Bacilli</taxon>
        <taxon>Bacillales</taxon>
        <taxon>Caryophanaceae</taxon>
        <taxon>Planococcus</taxon>
    </lineage>
</organism>
<dbReference type="RefSeq" id="WP_058381660.1">
    <property type="nucleotide sequence ID" value="NZ_CP013659.2"/>
</dbReference>
<dbReference type="OrthoDB" id="2863784at2"/>
<protein>
    <recommendedName>
        <fullName evidence="3">N-acetyltransferase domain-containing protein</fullName>
    </recommendedName>
</protein>
<evidence type="ECO:0000313" key="1">
    <source>
        <dbReference type="EMBL" id="ALS74953.1"/>
    </source>
</evidence>
<evidence type="ECO:0000313" key="2">
    <source>
        <dbReference type="Proteomes" id="UP000067683"/>
    </source>
</evidence>
<proteinExistence type="predicted"/>
<dbReference type="EMBL" id="CP013659">
    <property type="protein sequence ID" value="ALS74953.1"/>
    <property type="molecule type" value="Genomic_DNA"/>
</dbReference>
<dbReference type="Gene3D" id="3.40.630.30">
    <property type="match status" value="1"/>
</dbReference>
<dbReference type="InterPro" id="IPR016181">
    <property type="entry name" value="Acyl_CoA_acyltransferase"/>
</dbReference>
<dbReference type="SUPFAM" id="SSF55729">
    <property type="entry name" value="Acyl-CoA N-acyltransferases (Nat)"/>
    <property type="match status" value="1"/>
</dbReference>
<keyword evidence="2" id="KW-1185">Reference proteome</keyword>
<dbReference type="KEGG" id="prt:AUC31_06805"/>